<dbReference type="InterPro" id="IPR020845">
    <property type="entry name" value="AMP-binding_CS"/>
</dbReference>
<evidence type="ECO:0000256" key="1">
    <source>
        <dbReference type="ARBA" id="ARBA00006432"/>
    </source>
</evidence>
<keyword evidence="3" id="KW-0547">Nucleotide-binding</keyword>
<dbReference type="PROSITE" id="PS00455">
    <property type="entry name" value="AMP_BINDING"/>
    <property type="match status" value="1"/>
</dbReference>
<organism evidence="8 9">
    <name type="scientific">Pseudomonas synxantha</name>
    <dbReference type="NCBI Taxonomy" id="47883"/>
    <lineage>
        <taxon>Bacteria</taxon>
        <taxon>Pseudomonadati</taxon>
        <taxon>Pseudomonadota</taxon>
        <taxon>Gammaproteobacteria</taxon>
        <taxon>Pseudomonadales</taxon>
        <taxon>Pseudomonadaceae</taxon>
        <taxon>Pseudomonas</taxon>
    </lineage>
</organism>
<dbReference type="GO" id="GO:0004467">
    <property type="term" value="F:long-chain fatty acid-CoA ligase activity"/>
    <property type="evidence" value="ECO:0007669"/>
    <property type="project" value="UniProtKB-EC"/>
</dbReference>
<sequence>MGPSMFLDQTKNKKKGRSAMSHPQNDLITWSMMLRKVPAIVRALPRVVRGMRAANVTDPRQPCGLGWHFEQATLRNPDGNALLYADSAISYRDANQHANRMAHYLQAQGIRKGDVVALFIENRPELLLSVLAVAKLGGICAMLNTSQTHAPLEHSLTLVSPAAIVVGAELLSAYAAVRDQIGIPAERTWLVAEQPGSATPAGYIDLMAASVDGPVDNPASSAQVFFNDPCFYIYTSGTTGLPKAGIMKHGRWTKTAVSFGSIALDMGPQDVLYCTLPLYHATGLCVCWGSAIIGASGFAIRRKFSASQFWDDARRFNATTLGYVGELCRYLLDQPPSEQDRDNRVTKMVGNGLRPGVWATFKQRYGVEHICELYAASDGNIGFTNVLNFDNTIGFCLQHWALVDYAHDTNEPLRGSDGFMHKVATGGQGLLLARIDEKSPFDGYTDPAKNRKVVLTDVFEKGDRYFNTGDLVRSIGFGHAQFVDRLGDTYRWKGENVSTTEVENVLLQHPQIAEVVAYGVEIENTNGRAGMVAITPSESLAALDMRQLLQFAHGQLPHYAVPLFLRIKVKMETTGTFKYQKVKLKEEAFDPDKVGNDPVYAWLPGTDSYVPVTGQLLAQIQGGQLRY</sequence>
<name>A0AAX3I356_9PSED</name>
<dbReference type="NCBIfam" id="NF006134">
    <property type="entry name" value="PRK08279.1"/>
    <property type="match status" value="1"/>
</dbReference>
<dbReference type="InterPro" id="IPR045851">
    <property type="entry name" value="AMP-bd_C_sf"/>
</dbReference>
<feature type="domain" description="AMP-binding enzyme C-terminal" evidence="7">
    <location>
        <begin position="501"/>
        <end position="578"/>
    </location>
</feature>
<dbReference type="FunFam" id="3.30.300.30:FF:000002">
    <property type="entry name" value="Long-chain fatty acid transport protein 1"/>
    <property type="match status" value="1"/>
</dbReference>
<dbReference type="PANTHER" id="PTHR43107:SF15">
    <property type="entry name" value="FATTY ACID TRANSPORT PROTEIN 3, ISOFORM A"/>
    <property type="match status" value="1"/>
</dbReference>
<evidence type="ECO:0000313" key="9">
    <source>
        <dbReference type="Proteomes" id="UP000306562"/>
    </source>
</evidence>
<dbReference type="PANTHER" id="PTHR43107">
    <property type="entry name" value="LONG-CHAIN FATTY ACID TRANSPORT PROTEIN"/>
    <property type="match status" value="1"/>
</dbReference>
<protein>
    <submittedName>
        <fullName evidence="8">Acyl-CoA synthetase</fullName>
        <ecNumber evidence="8">6.2.1.3</ecNumber>
    </submittedName>
</protein>
<accession>A0AAX3I356</accession>
<dbReference type="InterPro" id="IPR000873">
    <property type="entry name" value="AMP-dep_synth/lig_dom"/>
</dbReference>
<dbReference type="Pfam" id="PF00501">
    <property type="entry name" value="AMP-binding"/>
    <property type="match status" value="1"/>
</dbReference>
<dbReference type="AlphaFoldDB" id="A0AAX3I356"/>
<comment type="similarity">
    <text evidence="1">Belongs to the ATP-dependent AMP-binding enzyme family.</text>
</comment>
<proteinExistence type="inferred from homology"/>
<evidence type="ECO:0000259" key="7">
    <source>
        <dbReference type="Pfam" id="PF13193"/>
    </source>
</evidence>
<feature type="region of interest" description="Disordered" evidence="5">
    <location>
        <begin position="1"/>
        <end position="22"/>
    </location>
</feature>
<dbReference type="Gene3D" id="3.30.300.30">
    <property type="match status" value="1"/>
</dbReference>
<dbReference type="GO" id="GO:0005324">
    <property type="term" value="F:long-chain fatty acid transmembrane transporter activity"/>
    <property type="evidence" value="ECO:0007669"/>
    <property type="project" value="TreeGrafter"/>
</dbReference>
<evidence type="ECO:0000256" key="3">
    <source>
        <dbReference type="ARBA" id="ARBA00022741"/>
    </source>
</evidence>
<reference evidence="8 9" key="1">
    <citation type="submission" date="2019-05" db="EMBL/GenBank/DDBJ databases">
        <authorList>
            <consortium name="Pathogen Informatics"/>
        </authorList>
    </citation>
    <scope>NUCLEOTIDE SEQUENCE [LARGE SCALE GENOMIC DNA]</scope>
    <source>
        <strain evidence="8 9">NCTC10696</strain>
    </source>
</reference>
<evidence type="ECO:0000313" key="8">
    <source>
        <dbReference type="EMBL" id="VTQ94855.1"/>
    </source>
</evidence>
<dbReference type="EC" id="6.2.1.3" evidence="8"/>
<keyword evidence="2 8" id="KW-0436">Ligase</keyword>
<dbReference type="Proteomes" id="UP000306562">
    <property type="component" value="Chromosome"/>
</dbReference>
<feature type="domain" description="AMP-dependent synthetase/ligase" evidence="6">
    <location>
        <begin position="69"/>
        <end position="388"/>
    </location>
</feature>
<evidence type="ECO:0000256" key="2">
    <source>
        <dbReference type="ARBA" id="ARBA00022598"/>
    </source>
</evidence>
<dbReference type="SUPFAM" id="SSF56801">
    <property type="entry name" value="Acetyl-CoA synthetase-like"/>
    <property type="match status" value="1"/>
</dbReference>
<dbReference type="GO" id="GO:0005524">
    <property type="term" value="F:ATP binding"/>
    <property type="evidence" value="ECO:0007669"/>
    <property type="project" value="UniProtKB-KW"/>
</dbReference>
<keyword evidence="4" id="KW-0067">ATP-binding</keyword>
<dbReference type="EMBL" id="LR590482">
    <property type="protein sequence ID" value="VTQ94855.1"/>
    <property type="molecule type" value="Genomic_DNA"/>
</dbReference>
<dbReference type="Pfam" id="PF13193">
    <property type="entry name" value="AMP-binding_C"/>
    <property type="match status" value="1"/>
</dbReference>
<evidence type="ECO:0000256" key="4">
    <source>
        <dbReference type="ARBA" id="ARBA00022840"/>
    </source>
</evidence>
<gene>
    <name evidence="8" type="ORF">NCTC10696_01544</name>
</gene>
<dbReference type="GO" id="GO:0005886">
    <property type="term" value="C:plasma membrane"/>
    <property type="evidence" value="ECO:0007669"/>
    <property type="project" value="TreeGrafter"/>
</dbReference>
<evidence type="ECO:0000259" key="6">
    <source>
        <dbReference type="Pfam" id="PF00501"/>
    </source>
</evidence>
<evidence type="ECO:0000256" key="5">
    <source>
        <dbReference type="SAM" id="MobiDB-lite"/>
    </source>
</evidence>
<dbReference type="Gene3D" id="3.40.50.12780">
    <property type="entry name" value="N-terminal domain of ligase-like"/>
    <property type="match status" value="1"/>
</dbReference>
<dbReference type="InterPro" id="IPR025110">
    <property type="entry name" value="AMP-bd_C"/>
</dbReference>
<dbReference type="GO" id="GO:0044539">
    <property type="term" value="P:long-chain fatty acid import into cell"/>
    <property type="evidence" value="ECO:0007669"/>
    <property type="project" value="TreeGrafter"/>
</dbReference>
<dbReference type="InterPro" id="IPR042099">
    <property type="entry name" value="ANL_N_sf"/>
</dbReference>